<evidence type="ECO:0008006" key="3">
    <source>
        <dbReference type="Google" id="ProtNLM"/>
    </source>
</evidence>
<dbReference type="SUPFAM" id="SSF56112">
    <property type="entry name" value="Protein kinase-like (PK-like)"/>
    <property type="match status" value="1"/>
</dbReference>
<keyword evidence="2" id="KW-1185">Reference proteome</keyword>
<dbReference type="PANTHER" id="PTHR37542:SF3">
    <property type="entry name" value="PRION-INHIBITION AND PROPAGATION HELO DOMAIN-CONTAINING PROTEIN"/>
    <property type="match status" value="1"/>
</dbReference>
<dbReference type="EMBL" id="VCHE01000056">
    <property type="protein sequence ID" value="KAB2573585.1"/>
    <property type="molecule type" value="Genomic_DNA"/>
</dbReference>
<protein>
    <recommendedName>
        <fullName evidence="3">Protein kinase domain-containing protein</fullName>
    </recommendedName>
</protein>
<reference evidence="1 2" key="1">
    <citation type="journal article" date="2019" name="Sci. Rep.">
        <title>A multi-omics analysis of the grapevine pathogen Lasiodiplodia theobromae reveals that temperature affects the expression of virulence- and pathogenicity-related genes.</title>
        <authorList>
            <person name="Felix C."/>
            <person name="Meneses R."/>
            <person name="Goncalves M.F.M."/>
            <person name="Tilleman L."/>
            <person name="Duarte A.S."/>
            <person name="Jorrin-Novo J.V."/>
            <person name="Van de Peer Y."/>
            <person name="Deforce D."/>
            <person name="Van Nieuwerburgh F."/>
            <person name="Esteves A.C."/>
            <person name="Alves A."/>
        </authorList>
    </citation>
    <scope>NUCLEOTIDE SEQUENCE [LARGE SCALE GENOMIC DNA]</scope>
    <source>
        <strain evidence="1 2">LA-SOL3</strain>
    </source>
</reference>
<evidence type="ECO:0000313" key="1">
    <source>
        <dbReference type="EMBL" id="KAB2573585.1"/>
    </source>
</evidence>
<proteinExistence type="predicted"/>
<dbReference type="AlphaFoldDB" id="A0A5N5D7N8"/>
<accession>A0A5N5D7N8</accession>
<name>A0A5N5D7N8_9PEZI</name>
<dbReference type="Proteomes" id="UP000325902">
    <property type="component" value="Unassembled WGS sequence"/>
</dbReference>
<dbReference type="Gene3D" id="1.10.510.10">
    <property type="entry name" value="Transferase(Phosphotransferase) domain 1"/>
    <property type="match status" value="1"/>
</dbReference>
<evidence type="ECO:0000313" key="2">
    <source>
        <dbReference type="Proteomes" id="UP000325902"/>
    </source>
</evidence>
<sequence length="422" mass="48419">MILRWSLSDKKRLEKSLNEFSALKNDIHEYIKFLCLGSDLGINTAQHLKRLQEDQSSIELGINNAARLQSLQLTKIATQPEQTSFELPDSWNQSLRAAIPIEDRLSFIEHSGRKYLQERRQCNFDSEGRVERRTKSRVDGLAQLLNQPKDIGFCIPRCIGWSQFPARQSVAFVFEIPNRAIIEPISLFKLMDAKDVQPGLEERFKLAHALANCISQLQLVKWVHESFRSDNILFFPRNLEREAEEYESASGINFGQPFVLGFEFSRPEFGLNWSESPGDDCVETNVYRHPERQGTPVVSFSKIHDIYALGMTMNSATALVEGWLLTLELGVVLLEIGLWKQAITLQKDRFQYCRNPEVIREQLIKHATRKLAGKMGSKYQQVVLKCLTADFSVRNDTKEDLKLQQAFRLQVVDVLERTANSV</sequence>
<comment type="caution">
    <text evidence="1">The sequence shown here is derived from an EMBL/GenBank/DDBJ whole genome shotgun (WGS) entry which is preliminary data.</text>
</comment>
<dbReference type="InterPro" id="IPR011009">
    <property type="entry name" value="Kinase-like_dom_sf"/>
</dbReference>
<gene>
    <name evidence="1" type="ORF">DBV05_g7769</name>
</gene>
<organism evidence="1 2">
    <name type="scientific">Lasiodiplodia theobromae</name>
    <dbReference type="NCBI Taxonomy" id="45133"/>
    <lineage>
        <taxon>Eukaryota</taxon>
        <taxon>Fungi</taxon>
        <taxon>Dikarya</taxon>
        <taxon>Ascomycota</taxon>
        <taxon>Pezizomycotina</taxon>
        <taxon>Dothideomycetes</taxon>
        <taxon>Dothideomycetes incertae sedis</taxon>
        <taxon>Botryosphaeriales</taxon>
        <taxon>Botryosphaeriaceae</taxon>
        <taxon>Lasiodiplodia</taxon>
    </lineage>
</organism>
<dbReference type="PANTHER" id="PTHR37542">
    <property type="entry name" value="HELO DOMAIN-CONTAINING PROTEIN-RELATED"/>
    <property type="match status" value="1"/>
</dbReference>
<dbReference type="OrthoDB" id="1911848at2759"/>